<dbReference type="RefSeq" id="WP_313999105.1">
    <property type="nucleotide sequence ID" value="NZ_JASJOT010000014.1"/>
</dbReference>
<comment type="caution">
    <text evidence="1">The sequence shown here is derived from an EMBL/GenBank/DDBJ whole genome shotgun (WGS) entry which is preliminary data.</text>
</comment>
<evidence type="ECO:0000313" key="2">
    <source>
        <dbReference type="Proteomes" id="UP001228581"/>
    </source>
</evidence>
<proteinExistence type="predicted"/>
<dbReference type="Proteomes" id="UP001228581">
    <property type="component" value="Unassembled WGS sequence"/>
</dbReference>
<dbReference type="InterPro" id="IPR050708">
    <property type="entry name" value="T6SS_VgrG/RHS"/>
</dbReference>
<keyword evidence="2" id="KW-1185">Reference proteome</keyword>
<gene>
    <name evidence="1" type="ORF">QNI19_20045</name>
</gene>
<dbReference type="Gene3D" id="2.180.10.10">
    <property type="entry name" value="RHS repeat-associated core"/>
    <property type="match status" value="1"/>
</dbReference>
<sequence length="318" mass="35469">MYQPKEEQIVEVSVVNASARVSAYFDDLTLTQEPPIIVQENHYDPWGLNLAGIEVQGNPNHKFQYNGKEKQEEFSLNWMDYGARMYDAQIGRWHAIDPKAEKYSEWSPYVYALDNPVRFIDLDGNEAVDPVKNVIDKGKGSATFTSLLTNAGIDDKNYNNIISFGKATTTDSKGKITLTEGNSISESVIGLSHELTNRSNLSTLNGLAISVGTGKITPVDYAKGVIKVEAKGMVNQIMVAKELGLKFGKGGEGMNQLLKAYSEKKITKEQLLEHFIKNIAGAQVVDLNRNAMDVYKEQGQKIREAFKKSEEDHKKKKE</sequence>
<dbReference type="NCBIfam" id="TIGR03696">
    <property type="entry name" value="Rhs_assc_core"/>
    <property type="match status" value="1"/>
</dbReference>
<evidence type="ECO:0000313" key="1">
    <source>
        <dbReference type="EMBL" id="MDJ1495242.1"/>
    </source>
</evidence>
<name>A0ABT7CNE9_9BACT</name>
<dbReference type="InterPro" id="IPR022385">
    <property type="entry name" value="Rhs_assc_core"/>
</dbReference>
<accession>A0ABT7CNE9</accession>
<protein>
    <submittedName>
        <fullName evidence="1">RHS repeat-associated core domain-containing protein</fullName>
    </submittedName>
</protein>
<reference evidence="1 2" key="1">
    <citation type="submission" date="2023-05" db="EMBL/GenBank/DDBJ databases">
        <authorList>
            <person name="Zhang X."/>
        </authorList>
    </citation>
    <scope>NUCLEOTIDE SEQUENCE [LARGE SCALE GENOMIC DNA]</scope>
    <source>
        <strain evidence="1 2">DM2B3-1</strain>
    </source>
</reference>
<dbReference type="PANTHER" id="PTHR32305">
    <property type="match status" value="1"/>
</dbReference>
<dbReference type="PANTHER" id="PTHR32305:SF15">
    <property type="entry name" value="PROTEIN RHSA-RELATED"/>
    <property type="match status" value="1"/>
</dbReference>
<dbReference type="EMBL" id="JASJOT010000014">
    <property type="protein sequence ID" value="MDJ1495242.1"/>
    <property type="molecule type" value="Genomic_DNA"/>
</dbReference>
<organism evidence="1 2">
    <name type="scientific">Xanthocytophaga flava</name>
    <dbReference type="NCBI Taxonomy" id="3048013"/>
    <lineage>
        <taxon>Bacteria</taxon>
        <taxon>Pseudomonadati</taxon>
        <taxon>Bacteroidota</taxon>
        <taxon>Cytophagia</taxon>
        <taxon>Cytophagales</taxon>
        <taxon>Rhodocytophagaceae</taxon>
        <taxon>Xanthocytophaga</taxon>
    </lineage>
</organism>